<evidence type="ECO:0000313" key="2">
    <source>
        <dbReference type="EMBL" id="MDH2335900.1"/>
    </source>
</evidence>
<comment type="caution">
    <text evidence="2">The sequence shown here is derived from an EMBL/GenBank/DDBJ whole genome shotgun (WGS) entry which is preliminary data.</text>
</comment>
<dbReference type="Proteomes" id="UP001222958">
    <property type="component" value="Unassembled WGS sequence"/>
</dbReference>
<dbReference type="AlphaFoldDB" id="A0AAP4EE70"/>
<feature type="coiled-coil region" evidence="1">
    <location>
        <begin position="70"/>
        <end position="105"/>
    </location>
</feature>
<dbReference type="RefSeq" id="WP_279857389.1">
    <property type="nucleotide sequence ID" value="NZ_JARVUX010000002.1"/>
</dbReference>
<proteinExistence type="predicted"/>
<evidence type="ECO:0000313" key="3">
    <source>
        <dbReference type="Proteomes" id="UP001222958"/>
    </source>
</evidence>
<sequence>MKIIDIILSITILISSAVNTIIGKDNKLMNYSEDKLNELEIYNSIGLEKFIFEKSFESLINKSNNNLDDKSNFEEDLIDENLNNNEEENKDLDNEFNNIENWSDNKTYNVEPKEEEKKSIQSEQNYDVLRVVKQEYPKSWNDKLYLEECNYKETKSYDNTYGYLIGKNSTSVGELYGEYEYATAMILGASAKYPNIFILDKSYGLEDKSALSFRTSDESIRFVINSKKITSGLTAETVYNEETKGRNVVESKIDNNKVEYYIRIGNMGYYKIISLECGRISYFIYEFPDKYKDILNPMLEESKKSFQVFNGYPEEIK</sequence>
<accession>A0AAP4EE70</accession>
<keyword evidence="1" id="KW-0175">Coiled coil</keyword>
<reference evidence="2" key="1">
    <citation type="submission" date="2023-04" db="EMBL/GenBank/DDBJ databases">
        <title>Epidemiological investigation of Clostridium perfringens isolated from cattle.</title>
        <authorList>
            <person name="Tian R."/>
        </authorList>
    </citation>
    <scope>NUCLEOTIDE SEQUENCE</scope>
    <source>
        <strain evidence="2">ZWCP172</strain>
    </source>
</reference>
<protein>
    <submittedName>
        <fullName evidence="2">Uncharacterized protein</fullName>
    </submittedName>
</protein>
<organism evidence="2 3">
    <name type="scientific">Clostridium perfringens</name>
    <dbReference type="NCBI Taxonomy" id="1502"/>
    <lineage>
        <taxon>Bacteria</taxon>
        <taxon>Bacillati</taxon>
        <taxon>Bacillota</taxon>
        <taxon>Clostridia</taxon>
        <taxon>Eubacteriales</taxon>
        <taxon>Clostridiaceae</taxon>
        <taxon>Clostridium</taxon>
    </lineage>
</organism>
<gene>
    <name evidence="2" type="ORF">QDQ28_06825</name>
</gene>
<evidence type="ECO:0000256" key="1">
    <source>
        <dbReference type="SAM" id="Coils"/>
    </source>
</evidence>
<dbReference type="EMBL" id="JARVUX010000002">
    <property type="protein sequence ID" value="MDH2335900.1"/>
    <property type="molecule type" value="Genomic_DNA"/>
</dbReference>
<name>A0AAP4EE70_CLOPF</name>